<accession>A0A8K0MYT3</accession>
<evidence type="ECO:0000256" key="1">
    <source>
        <dbReference type="ARBA" id="ARBA00010838"/>
    </source>
</evidence>
<dbReference type="Proteomes" id="UP000797356">
    <property type="component" value="Chromosome 3"/>
</dbReference>
<evidence type="ECO:0000313" key="3">
    <source>
        <dbReference type="EMBL" id="KAG1334813.1"/>
    </source>
</evidence>
<protein>
    <submittedName>
        <fullName evidence="3">Putative Beta-glucosidase 44</fullName>
    </submittedName>
</protein>
<dbReference type="GO" id="GO:0005975">
    <property type="term" value="P:carbohydrate metabolic process"/>
    <property type="evidence" value="ECO:0007669"/>
    <property type="project" value="InterPro"/>
</dbReference>
<dbReference type="InterPro" id="IPR001360">
    <property type="entry name" value="Glyco_hydro_1"/>
</dbReference>
<proteinExistence type="inferred from homology"/>
<dbReference type="PANTHER" id="PTHR10353">
    <property type="entry name" value="GLYCOSYL HYDROLASE"/>
    <property type="match status" value="1"/>
</dbReference>
<sequence length="146" mass="16364">MALKAGRGPCIWDTLGNIAGNATADVTVDEYHRYKVHQLGRIGMLLDFVWFLHPITYGEYPKTMQEVVKERLPKFTCEEVGMARSDWIFIVPWGMYKAVTNVKETYGNPTIIPSENGKYIVNLKKAIDNGANVVGYFVCLIISSGS</sequence>
<organism evidence="3 4">
    <name type="scientific">Cocos nucifera</name>
    <name type="common">Coconut palm</name>
    <dbReference type="NCBI Taxonomy" id="13894"/>
    <lineage>
        <taxon>Eukaryota</taxon>
        <taxon>Viridiplantae</taxon>
        <taxon>Streptophyta</taxon>
        <taxon>Embryophyta</taxon>
        <taxon>Tracheophyta</taxon>
        <taxon>Spermatophyta</taxon>
        <taxon>Magnoliopsida</taxon>
        <taxon>Liliopsida</taxon>
        <taxon>Arecaceae</taxon>
        <taxon>Arecoideae</taxon>
        <taxon>Cocoseae</taxon>
        <taxon>Attaleinae</taxon>
        <taxon>Cocos</taxon>
    </lineage>
</organism>
<comment type="similarity">
    <text evidence="1 2">Belongs to the glycosyl hydrolase 1 family.</text>
</comment>
<evidence type="ECO:0000313" key="4">
    <source>
        <dbReference type="Proteomes" id="UP000797356"/>
    </source>
</evidence>
<dbReference type="GO" id="GO:0008422">
    <property type="term" value="F:beta-glucosidase activity"/>
    <property type="evidence" value="ECO:0007669"/>
    <property type="project" value="UniProtKB-ARBA"/>
</dbReference>
<comment type="caution">
    <text evidence="3">The sequence shown here is derived from an EMBL/GenBank/DDBJ whole genome shotgun (WGS) entry which is preliminary data.</text>
</comment>
<dbReference type="EMBL" id="CM017874">
    <property type="protein sequence ID" value="KAG1334813.1"/>
    <property type="molecule type" value="Genomic_DNA"/>
</dbReference>
<reference evidence="3" key="1">
    <citation type="journal article" date="2017" name="Gigascience">
        <title>The genome draft of coconut (Cocos nucifera).</title>
        <authorList>
            <person name="Xiao Y."/>
            <person name="Xu P."/>
            <person name="Fan H."/>
            <person name="Baudouin L."/>
            <person name="Xia W."/>
            <person name="Bocs S."/>
            <person name="Xu J."/>
            <person name="Li Q."/>
            <person name="Guo A."/>
            <person name="Zhou L."/>
            <person name="Li J."/>
            <person name="Wu Y."/>
            <person name="Ma Z."/>
            <person name="Armero A."/>
            <person name="Issali A.E."/>
            <person name="Liu N."/>
            <person name="Peng M."/>
            <person name="Yang Y."/>
        </authorList>
    </citation>
    <scope>NUCLEOTIDE SEQUENCE</scope>
    <source>
        <tissue evidence="3">Spear leaf of Hainan Tall coconut</tissue>
    </source>
</reference>
<evidence type="ECO:0000256" key="2">
    <source>
        <dbReference type="RuleBase" id="RU003690"/>
    </source>
</evidence>
<dbReference type="Gene3D" id="3.20.20.80">
    <property type="entry name" value="Glycosidases"/>
    <property type="match status" value="2"/>
</dbReference>
<gene>
    <name evidence="3" type="ORF">COCNU_03G009320</name>
</gene>
<dbReference type="PANTHER" id="PTHR10353:SF28">
    <property type="entry name" value="BETA-GLUCOSIDASE 44"/>
    <property type="match status" value="1"/>
</dbReference>
<dbReference type="InterPro" id="IPR017853">
    <property type="entry name" value="GH"/>
</dbReference>
<dbReference type="OrthoDB" id="65569at2759"/>
<name>A0A8K0MYT3_COCNU</name>
<keyword evidence="4" id="KW-1185">Reference proteome</keyword>
<reference evidence="3" key="2">
    <citation type="submission" date="2019-07" db="EMBL/GenBank/DDBJ databases">
        <authorList>
            <person name="Yang Y."/>
            <person name="Bocs S."/>
            <person name="Baudouin L."/>
        </authorList>
    </citation>
    <scope>NUCLEOTIDE SEQUENCE</scope>
    <source>
        <tissue evidence="3">Spear leaf of Hainan Tall coconut</tissue>
    </source>
</reference>
<dbReference type="AlphaFoldDB" id="A0A8K0MYT3"/>
<dbReference type="SUPFAM" id="SSF51445">
    <property type="entry name" value="(Trans)glycosidases"/>
    <property type="match status" value="1"/>
</dbReference>